<dbReference type="STRING" id="39492.ERS852540_01537"/>
<sequence length="80" mass="8998">MVHYDYIREECSDSETGDYISYAIIAVRIKENAGAVTAEEICTVHDVFLNESRAREFAEQCNELGLSPIHIYDVVQDAIG</sequence>
<proteinExistence type="predicted"/>
<protein>
    <submittedName>
        <fullName evidence="1">Uncharacterized protein</fullName>
    </submittedName>
</protein>
<accession>A0A174ZUR3</accession>
<dbReference type="OrthoDB" id="1853618at2"/>
<name>A0A174ZUR3_9FIRM</name>
<reference evidence="1 2" key="1">
    <citation type="submission" date="2015-09" db="EMBL/GenBank/DDBJ databases">
        <authorList>
            <consortium name="Pathogen Informatics"/>
        </authorList>
    </citation>
    <scope>NUCLEOTIDE SEQUENCE [LARGE SCALE GENOMIC DNA]</scope>
    <source>
        <strain evidence="1 2">2789STDY5834928</strain>
    </source>
</reference>
<evidence type="ECO:0000313" key="1">
    <source>
        <dbReference type="EMBL" id="CUQ87591.1"/>
    </source>
</evidence>
<dbReference type="EMBL" id="CZBY01000011">
    <property type="protein sequence ID" value="CUQ87591.1"/>
    <property type="molecule type" value="Genomic_DNA"/>
</dbReference>
<gene>
    <name evidence="1" type="ORF">ERS852540_01537</name>
</gene>
<organism evidence="1 2">
    <name type="scientific">[Eubacterium] siraeum</name>
    <dbReference type="NCBI Taxonomy" id="39492"/>
    <lineage>
        <taxon>Bacteria</taxon>
        <taxon>Bacillati</taxon>
        <taxon>Bacillota</taxon>
        <taxon>Clostridia</taxon>
        <taxon>Eubacteriales</taxon>
        <taxon>Oscillospiraceae</taxon>
        <taxon>Oscillospiraceae incertae sedis</taxon>
    </lineage>
</organism>
<evidence type="ECO:0000313" key="2">
    <source>
        <dbReference type="Proteomes" id="UP000095662"/>
    </source>
</evidence>
<dbReference type="AlphaFoldDB" id="A0A174ZUR3"/>
<dbReference type="Proteomes" id="UP000095662">
    <property type="component" value="Unassembled WGS sequence"/>
</dbReference>